<feature type="domain" description="Trafficking protein particle complex subunit 11" evidence="1">
    <location>
        <begin position="259"/>
        <end position="518"/>
    </location>
</feature>
<dbReference type="AlphaFoldDB" id="A0A1I7SPW0"/>
<evidence type="ECO:0000313" key="3">
    <source>
        <dbReference type="EMBL" id="CAG9109283.1"/>
    </source>
</evidence>
<organism evidence="4 6">
    <name type="scientific">Bursaphelenchus xylophilus</name>
    <name type="common">Pinewood nematode worm</name>
    <name type="synonym">Aphelenchoides xylophilus</name>
    <dbReference type="NCBI Taxonomy" id="6326"/>
    <lineage>
        <taxon>Eukaryota</taxon>
        <taxon>Metazoa</taxon>
        <taxon>Ecdysozoa</taxon>
        <taxon>Nematoda</taxon>
        <taxon>Chromadorea</taxon>
        <taxon>Rhabditida</taxon>
        <taxon>Tylenchina</taxon>
        <taxon>Tylenchomorpha</taxon>
        <taxon>Aphelenchoidea</taxon>
        <taxon>Aphelenchoididae</taxon>
        <taxon>Bursaphelenchus</taxon>
    </lineage>
</organism>
<accession>A0A1I7SPW0</accession>
<dbReference type="OrthoDB" id="6278596at2759"/>
<dbReference type="Proteomes" id="UP000582659">
    <property type="component" value="Unassembled WGS sequence"/>
</dbReference>
<proteinExistence type="predicted"/>
<dbReference type="Pfam" id="PF11817">
    <property type="entry name" value="Foie-gras_1"/>
    <property type="match status" value="1"/>
</dbReference>
<dbReference type="WBParaSite" id="BXY_1510400.1">
    <property type="protein sequence ID" value="BXY_1510400.1"/>
    <property type="gene ID" value="BXY_1510400"/>
</dbReference>
<dbReference type="EMBL" id="CAJFCV020000003">
    <property type="protein sequence ID" value="CAG9109283.1"/>
    <property type="molecule type" value="Genomic_DNA"/>
</dbReference>
<reference evidence="3" key="2">
    <citation type="submission" date="2020-08" db="EMBL/GenBank/DDBJ databases">
        <authorList>
            <person name="Kikuchi T."/>
        </authorList>
    </citation>
    <scope>NUCLEOTIDE SEQUENCE</scope>
    <source>
        <strain evidence="2">Ka4C1</strain>
    </source>
</reference>
<evidence type="ECO:0000313" key="6">
    <source>
        <dbReference type="WBParaSite" id="BXY_1510400.1"/>
    </source>
</evidence>
<protein>
    <submittedName>
        <fullName evidence="2">(pine wood nematode) hypothetical protein</fullName>
    </submittedName>
    <submittedName>
        <fullName evidence="6">Foie-gras_1 domain-containing protein</fullName>
    </submittedName>
</protein>
<name>A0A1I7SPW0_BURXY</name>
<dbReference type="SMR" id="A0A1I7SPW0"/>
<evidence type="ECO:0000313" key="4">
    <source>
        <dbReference type="Proteomes" id="UP000095284"/>
    </source>
</evidence>
<dbReference type="Proteomes" id="UP000095284">
    <property type="component" value="Unplaced"/>
</dbReference>
<evidence type="ECO:0000259" key="1">
    <source>
        <dbReference type="Pfam" id="PF11817"/>
    </source>
</evidence>
<reference evidence="6" key="1">
    <citation type="submission" date="2016-11" db="UniProtKB">
        <authorList>
            <consortium name="WormBaseParasite"/>
        </authorList>
    </citation>
    <scope>IDENTIFICATION</scope>
</reference>
<evidence type="ECO:0000313" key="2">
    <source>
        <dbReference type="EMBL" id="CAD5222162.1"/>
    </source>
</evidence>
<sequence length="1109" mass="126828">MDPVEFPNYLLSGQIKQLIGLTGLDVNNSEVHKNILSAFQSQTNELPIFYTLWKPENESPKSEKQIFRSPKGIIKRDWPLKYLLHRPSVVVLFVDLNWDHPNWLEKRVEVESKVASLRQGVPVKETKIALVLIQNSNSSSLSPDDYLAKDRSKELWESCQLSEKQLFVFPDYEPYNAVVRRMENALYELGQSFYQGILRRIRGRSIPNNYPNLTIRQQFKLGFLSEMRQDTHSALRPYRQAYQHCSEAEIPDTELFEYLSIVSVLNYKICELSFIHNLPGEAVTQFSKLNASFFNRRAGYYPSPELAEIELAKWKSQQCRLFADLFSHAITKGLAAFPHQNPGLQLDMSADFLCHANARIILLKASVGQQELASMHKDILEYPADSPYPIYLGQRPWRARSHLNSQLDPLTEHAAKQALEIVCQPNHQQSLTLFSAAMRNFQIFRLNRMQRTVLLKMADEYFNLRRFQKSMQVLVHVIYELRRESVNQILFPILQRCLDASYCDVDVKDYVWTVSQLLNPSIIFSTINQPYYLQLKAQLEENFNNLLQGIPPKTHSSLYTRLSQVEIGQVEQKWKELYTTEFEFTTNLTRLDPHLQAVAVFLPKDGGKSINSGESAILQVSVRNSSSASYRFTSLQAQIEEHGLTRSTSPPILPSLTLKTENIQIPPNTRSDLFFDATIGEHGPAREKAFQVTHIRLEFSTSNWRIKGFLEFENNLQTLVPASARPLLRSVFCGDIGTHVLRVLPTKPKLELVWPESDVIYTDAENKLRFVLKNNENTALKNVKIMCRQLDTEEEQPEGFVFPSVLFNEHGQQQPRLTKDVAPYISPGTEIDFTLNCFVKCPFESQVQVRIQATTKDPRYSEGLIESAFSLKFVGKRPFAHTTLLYAPNDDHIEFLIQGHDTRVECVCRPHMDVEITNARFVLPEDLSVDNKKLAVPDGIQKAKSIVKFGTTLKAPTELPITSDIDIGKLVLKWKRPGADKITESWLPLGRIHIQQCPLKIEPIICGTSHIMRKLIEMEYKLSNLTDKALHFKVNVERADSLMFSGYTERQIFLAPKSNESLKIAVIALGAGQLQIPKLQISSKGTEFDELVQKYALGYLKSTIFVTVS</sequence>
<dbReference type="PANTHER" id="PTHR14374:SF0">
    <property type="entry name" value="TRAFFICKING PROTEIN PARTICLE COMPLEX SUBUNIT 11"/>
    <property type="match status" value="1"/>
</dbReference>
<dbReference type="Proteomes" id="UP000659654">
    <property type="component" value="Unassembled WGS sequence"/>
</dbReference>
<keyword evidence="5" id="KW-1185">Reference proteome</keyword>
<dbReference type="EMBL" id="CAJFDI010000003">
    <property type="protein sequence ID" value="CAD5222162.1"/>
    <property type="molecule type" value="Genomic_DNA"/>
</dbReference>
<dbReference type="eggNOG" id="KOG4386">
    <property type="taxonomic scope" value="Eukaryota"/>
</dbReference>
<dbReference type="InterPro" id="IPR021773">
    <property type="entry name" value="TPC11"/>
</dbReference>
<gene>
    <name evidence="2" type="ORF">BXYJ_LOCUS7130</name>
</gene>
<dbReference type="PANTHER" id="PTHR14374">
    <property type="entry name" value="FOIE GRAS"/>
    <property type="match status" value="1"/>
</dbReference>
<evidence type="ECO:0000313" key="5">
    <source>
        <dbReference type="Proteomes" id="UP000659654"/>
    </source>
</evidence>
<dbReference type="GO" id="GO:0005737">
    <property type="term" value="C:cytoplasm"/>
    <property type="evidence" value="ECO:0007669"/>
    <property type="project" value="TreeGrafter"/>
</dbReference>